<dbReference type="AlphaFoldDB" id="A0A158JWK6"/>
<organism evidence="1 2">
    <name type="scientific">Caballeronia udeis</name>
    <dbReference type="NCBI Taxonomy" id="1232866"/>
    <lineage>
        <taxon>Bacteria</taxon>
        <taxon>Pseudomonadati</taxon>
        <taxon>Pseudomonadota</taxon>
        <taxon>Betaproteobacteria</taxon>
        <taxon>Burkholderiales</taxon>
        <taxon>Burkholderiaceae</taxon>
        <taxon>Caballeronia</taxon>
    </lineage>
</organism>
<sequence>MNELLSLALDARVMWALSRIEMTAAGMVSDSAIDLMNRATWAAESVGAGAYGHDPMPALLADVPQLAQAWRAGYAVEEEFARQANIRHKQMREMIRSAGGNDGTGTPCRIHG</sequence>
<dbReference type="RefSeq" id="WP_062092956.1">
    <property type="nucleotide sequence ID" value="NZ_FCOK02000130.1"/>
</dbReference>
<reference evidence="1 2" key="1">
    <citation type="submission" date="2016-01" db="EMBL/GenBank/DDBJ databases">
        <authorList>
            <person name="Oliw E.H."/>
        </authorList>
    </citation>
    <scope>NUCLEOTIDE SEQUENCE [LARGE SCALE GENOMIC DNA]</scope>
    <source>
        <strain evidence="1">LMG 27134</strain>
    </source>
</reference>
<evidence type="ECO:0000313" key="2">
    <source>
        <dbReference type="Proteomes" id="UP000054683"/>
    </source>
</evidence>
<name>A0A158JWK6_9BURK</name>
<accession>A0A158JWK6</accession>
<gene>
    <name evidence="1" type="ORF">AWB69_08947</name>
</gene>
<proteinExistence type="predicted"/>
<dbReference type="Proteomes" id="UP000054683">
    <property type="component" value="Unassembled WGS sequence"/>
</dbReference>
<protein>
    <submittedName>
        <fullName evidence="1">Uncharacterized protein</fullName>
    </submittedName>
</protein>
<dbReference type="EMBL" id="FCOK02000130">
    <property type="protein sequence ID" value="SAL73197.1"/>
    <property type="molecule type" value="Genomic_DNA"/>
</dbReference>
<evidence type="ECO:0000313" key="1">
    <source>
        <dbReference type="EMBL" id="SAL73197.1"/>
    </source>
</evidence>